<feature type="chain" id="PRO_5047290126" evidence="1">
    <location>
        <begin position="24"/>
        <end position="320"/>
    </location>
</feature>
<name>A0ABS3EJT4_9HYPH</name>
<dbReference type="Proteomes" id="UP000664699">
    <property type="component" value="Unassembled WGS sequence"/>
</dbReference>
<dbReference type="EMBL" id="JAFLNA010000008">
    <property type="protein sequence ID" value="MBO0132233.1"/>
    <property type="molecule type" value="Genomic_DNA"/>
</dbReference>
<protein>
    <submittedName>
        <fullName evidence="3">ABC transporter substrate-binding protein</fullName>
    </submittedName>
</protein>
<dbReference type="CDD" id="cd13643">
    <property type="entry name" value="PBP2_BCP_2"/>
    <property type="match status" value="1"/>
</dbReference>
<evidence type="ECO:0000313" key="4">
    <source>
        <dbReference type="Proteomes" id="UP000664699"/>
    </source>
</evidence>
<accession>A0ABS3EJT4</accession>
<keyword evidence="1" id="KW-0732">Signal</keyword>
<dbReference type="RefSeq" id="WP_207134674.1">
    <property type="nucleotide sequence ID" value="NZ_JAFLNA010000008.1"/>
</dbReference>
<dbReference type="InterPro" id="IPR007210">
    <property type="entry name" value="ABC_Gly_betaine_transp_sub-bd"/>
</dbReference>
<evidence type="ECO:0000313" key="3">
    <source>
        <dbReference type="EMBL" id="MBO0132233.1"/>
    </source>
</evidence>
<dbReference type="SUPFAM" id="SSF53850">
    <property type="entry name" value="Periplasmic binding protein-like II"/>
    <property type="match status" value="1"/>
</dbReference>
<evidence type="ECO:0000256" key="1">
    <source>
        <dbReference type="SAM" id="SignalP"/>
    </source>
</evidence>
<feature type="domain" description="ABC-type glycine betaine transport system substrate-binding" evidence="2">
    <location>
        <begin position="32"/>
        <end position="305"/>
    </location>
</feature>
<keyword evidence="4" id="KW-1185">Reference proteome</keyword>
<gene>
    <name evidence="3" type="ORF">JZX89_15980</name>
</gene>
<dbReference type="Pfam" id="PF04069">
    <property type="entry name" value="OpuAC"/>
    <property type="match status" value="1"/>
</dbReference>
<comment type="caution">
    <text evidence="3">The sequence shown here is derived from an EMBL/GenBank/DDBJ whole genome shotgun (WGS) entry which is preliminary data.</text>
</comment>
<evidence type="ECO:0000259" key="2">
    <source>
        <dbReference type="Pfam" id="PF04069"/>
    </source>
</evidence>
<proteinExistence type="predicted"/>
<organism evidence="3 4">
    <name type="scientific">Agrobacterium burrii</name>
    <dbReference type="NCBI Taxonomy" id="2815339"/>
    <lineage>
        <taxon>Bacteria</taxon>
        <taxon>Pseudomonadati</taxon>
        <taxon>Pseudomonadota</taxon>
        <taxon>Alphaproteobacteria</taxon>
        <taxon>Hyphomicrobiales</taxon>
        <taxon>Rhizobiaceae</taxon>
        <taxon>Rhizobium/Agrobacterium group</taxon>
        <taxon>Agrobacterium</taxon>
        <taxon>Agrobacterium tumefaciens complex</taxon>
    </lineage>
</organism>
<feature type="signal peptide" evidence="1">
    <location>
        <begin position="1"/>
        <end position="23"/>
    </location>
</feature>
<dbReference type="Gene3D" id="3.40.190.100">
    <property type="entry name" value="Glycine betaine-binding periplasmic protein, domain 2"/>
    <property type="match status" value="1"/>
</dbReference>
<reference evidence="3 4" key="1">
    <citation type="submission" date="2021-03" db="EMBL/GenBank/DDBJ databases">
        <title>Whole genome sequence of Agrobacterium sp. strain Rnr.</title>
        <authorList>
            <person name="Mafakheri H."/>
            <person name="Taghavi S.M."/>
            <person name="Nemanja K."/>
            <person name="Osdaghi E."/>
        </authorList>
    </citation>
    <scope>NUCLEOTIDE SEQUENCE [LARGE SCALE GENOMIC DNA]</scope>
    <source>
        <strain evidence="3 4">Rnr</strain>
    </source>
</reference>
<sequence length="320" mass="34536">MNKVSKLVSTSVVLTLLSGGAYAAELGASGEPIKLAINEWTGQQITTRIAGQMLEAAGYKVEYVTAGYQNMWQAVSEGQIDAALEVWGSNVTEQYKQLNKEGKVEDLGELGLDAREGFAYPAHVAELCPGLPKWEALKDCASVFATAETLPEGRLVDYPGEWGTPGADRIKALGLPFKAIPAGSEGALAAEFKASVERKTPLVAVFWQPHWAIAAYNLKFVELPEGKQECFDDPAYGPNKDVTGDCDFIPTRVFKAAWPGLKDKWPAAYEILKGLKLSTEQQQPLMGAVDVDGKSAEDVTKAWIDANAATWKPVVEAATK</sequence>
<dbReference type="Gene3D" id="3.40.190.10">
    <property type="entry name" value="Periplasmic binding protein-like II"/>
    <property type="match status" value="1"/>
</dbReference>